<keyword evidence="2" id="KW-1133">Transmembrane helix</keyword>
<dbReference type="InterPro" id="IPR007060">
    <property type="entry name" value="FtsL/DivIC"/>
</dbReference>
<protein>
    <recommendedName>
        <fullName evidence="5">Cell division protein FtsL</fullName>
    </recommendedName>
</protein>
<feature type="transmembrane region" description="Helical" evidence="2">
    <location>
        <begin position="51"/>
        <end position="73"/>
    </location>
</feature>
<evidence type="ECO:0000256" key="1">
    <source>
        <dbReference type="SAM" id="MobiDB-lite"/>
    </source>
</evidence>
<feature type="region of interest" description="Disordered" evidence="1">
    <location>
        <begin position="1"/>
        <end position="40"/>
    </location>
</feature>
<sequence>MRADKRRINSGKKVADLEKYRQRKKRSSRDENANVDGARLARNRSKKNAALLRNGAVAFIAVAVFVIMARYSVISRLNYESHSLSKQLDEKVNEKKELYYEIEMKTNSATIEKEAREKLGMEYPADGQIVYIDVE</sequence>
<accession>W8T3J3</accession>
<dbReference type="AlphaFoldDB" id="W8T3J3"/>
<reference evidence="3 4" key="1">
    <citation type="journal article" date="2014" name="Genome Announc.">
        <title>Complete Genome Sequence of Amino Acid-Utilizing Eubacterium acidaminophilum al-2 (DSM 3953).</title>
        <authorList>
            <person name="Poehlein A."/>
            <person name="Andreesen J.R."/>
            <person name="Daniel R."/>
        </authorList>
    </citation>
    <scope>NUCLEOTIDE SEQUENCE [LARGE SCALE GENOMIC DNA]</scope>
    <source>
        <strain evidence="3 4">DSM 3953</strain>
    </source>
</reference>
<dbReference type="PATRIC" id="fig|1286171.3.peg.992"/>
<dbReference type="KEGG" id="eac:EAL2_c10410"/>
<gene>
    <name evidence="3" type="ORF">EAL2_c10410</name>
</gene>
<dbReference type="Proteomes" id="UP000019591">
    <property type="component" value="Chromosome"/>
</dbReference>
<name>W8T3J3_PEPAC</name>
<evidence type="ECO:0000313" key="3">
    <source>
        <dbReference type="EMBL" id="AHM56339.1"/>
    </source>
</evidence>
<dbReference type="EMBL" id="CP007452">
    <property type="protein sequence ID" value="AHM56339.1"/>
    <property type="molecule type" value="Genomic_DNA"/>
</dbReference>
<keyword evidence="2" id="KW-0812">Transmembrane</keyword>
<evidence type="ECO:0008006" key="5">
    <source>
        <dbReference type="Google" id="ProtNLM"/>
    </source>
</evidence>
<keyword evidence="4" id="KW-1185">Reference proteome</keyword>
<dbReference type="eggNOG" id="ENOG5033F7E">
    <property type="taxonomic scope" value="Bacteria"/>
</dbReference>
<keyword evidence="2" id="KW-0472">Membrane</keyword>
<proteinExistence type="predicted"/>
<evidence type="ECO:0000256" key="2">
    <source>
        <dbReference type="SAM" id="Phobius"/>
    </source>
</evidence>
<dbReference type="HOGENOM" id="CLU_1882629_0_0_9"/>
<feature type="compositionally biased region" description="Basic and acidic residues" evidence="1">
    <location>
        <begin position="1"/>
        <end position="20"/>
    </location>
</feature>
<dbReference type="RefSeq" id="WP_025435350.1">
    <property type="nucleotide sequence ID" value="NZ_CP007452.1"/>
</dbReference>
<evidence type="ECO:0000313" key="4">
    <source>
        <dbReference type="Proteomes" id="UP000019591"/>
    </source>
</evidence>
<dbReference type="Pfam" id="PF04977">
    <property type="entry name" value="DivIC"/>
    <property type="match status" value="1"/>
</dbReference>
<organism evidence="3 4">
    <name type="scientific">Peptoclostridium acidaminophilum DSM 3953</name>
    <dbReference type="NCBI Taxonomy" id="1286171"/>
    <lineage>
        <taxon>Bacteria</taxon>
        <taxon>Bacillati</taxon>
        <taxon>Bacillota</taxon>
        <taxon>Clostridia</taxon>
        <taxon>Peptostreptococcales</taxon>
        <taxon>Peptoclostridiaceae</taxon>
        <taxon>Peptoclostridium</taxon>
    </lineage>
</organism>
<dbReference type="STRING" id="1286171.EAL2_c10410"/>
<dbReference type="OrthoDB" id="1757177at2"/>